<accession>A0A6C0GIV5</accession>
<evidence type="ECO:0000313" key="3">
    <source>
        <dbReference type="Proteomes" id="UP000480178"/>
    </source>
</evidence>
<dbReference type="PROSITE" id="PS51257">
    <property type="entry name" value="PROKAR_LIPOPROTEIN"/>
    <property type="match status" value="1"/>
</dbReference>
<dbReference type="Proteomes" id="UP000480178">
    <property type="component" value="Chromosome"/>
</dbReference>
<dbReference type="RefSeq" id="WP_162443796.1">
    <property type="nucleotide sequence ID" value="NZ_CP048222.1"/>
</dbReference>
<gene>
    <name evidence="2" type="ORF">GXP67_14585</name>
</gene>
<evidence type="ECO:0000256" key="1">
    <source>
        <dbReference type="SAM" id="SignalP"/>
    </source>
</evidence>
<name>A0A6C0GIV5_9BACT</name>
<feature type="chain" id="PRO_5025682342" evidence="1">
    <location>
        <begin position="22"/>
        <end position="416"/>
    </location>
</feature>
<sequence>MNKHYPYILFGWLIMQCVLTACDTKQQATTETNSSENKPATNMTNTQNFKEGNDYVLFERVRMLDKTAFAEPAEAYSLLLPKGWQQENNIIWNMPNSDCAGTFKDLRARSVDGKYSFRLFPDIVYNWNTDPQMIQFYMNSGNISPFCGFRQPMNAEQYLRSVFAPGELNNPQIIKVEPNATVVDEMKQSNEKTRMELMQYGSAQINFDQSAIHANVRWKNGSEGIVVLGTSIIENTVPNVYNGTYNKIYTTMVTKRIVYTYPDTEKQQALNQFSVIMGSFRTNPSYTETVNKFWKDVRQQRQIAHIGKLRMMDAQTKAMGEAAIRSGQERLKAMDANIRNWEQQQQSSDDRMHTNFIKAIREVEHYQDETGKVELASGYDHAWSRGDGSYIMSNDPNFNPGSVLQDHNWKEMRKID</sequence>
<dbReference type="KEGG" id="rhoz:GXP67_14585"/>
<evidence type="ECO:0000313" key="2">
    <source>
        <dbReference type="EMBL" id="QHT67774.1"/>
    </source>
</evidence>
<proteinExistence type="predicted"/>
<dbReference type="AlphaFoldDB" id="A0A6C0GIV5"/>
<keyword evidence="1" id="KW-0732">Signal</keyword>
<organism evidence="2 3">
    <name type="scientific">Rhodocytophaga rosea</name>
    <dbReference type="NCBI Taxonomy" id="2704465"/>
    <lineage>
        <taxon>Bacteria</taxon>
        <taxon>Pseudomonadati</taxon>
        <taxon>Bacteroidota</taxon>
        <taxon>Cytophagia</taxon>
        <taxon>Cytophagales</taxon>
        <taxon>Rhodocytophagaceae</taxon>
        <taxon>Rhodocytophaga</taxon>
    </lineage>
</organism>
<feature type="signal peptide" evidence="1">
    <location>
        <begin position="1"/>
        <end position="21"/>
    </location>
</feature>
<dbReference type="EMBL" id="CP048222">
    <property type="protein sequence ID" value="QHT67774.1"/>
    <property type="molecule type" value="Genomic_DNA"/>
</dbReference>
<keyword evidence="3" id="KW-1185">Reference proteome</keyword>
<reference evidence="2 3" key="1">
    <citation type="submission" date="2020-01" db="EMBL/GenBank/DDBJ databases">
        <authorList>
            <person name="Kim M.K."/>
        </authorList>
    </citation>
    <scope>NUCLEOTIDE SEQUENCE [LARGE SCALE GENOMIC DNA]</scope>
    <source>
        <strain evidence="2 3">172606-1</strain>
    </source>
</reference>
<protein>
    <submittedName>
        <fullName evidence="2">Uncharacterized protein</fullName>
    </submittedName>
</protein>